<name>A0A8S5PH26_9CAUD</name>
<evidence type="ECO:0000313" key="1">
    <source>
        <dbReference type="EMBL" id="DAE05984.1"/>
    </source>
</evidence>
<protein>
    <submittedName>
        <fullName evidence="1">Uncharacterized protein</fullName>
    </submittedName>
</protein>
<sequence>MFRFFSNSKLLRCRRLAWFLMLNCRQLIV</sequence>
<reference evidence="1" key="1">
    <citation type="journal article" date="2021" name="Proc. Natl. Acad. Sci. U.S.A.">
        <title>A Catalog of Tens of Thousands of Viruses from Human Metagenomes Reveals Hidden Associations with Chronic Diseases.</title>
        <authorList>
            <person name="Tisza M.J."/>
            <person name="Buck C.B."/>
        </authorList>
    </citation>
    <scope>NUCLEOTIDE SEQUENCE</scope>
    <source>
        <strain evidence="1">CtNYa18</strain>
    </source>
</reference>
<proteinExistence type="predicted"/>
<organism evidence="1">
    <name type="scientific">Myoviridae sp. ctNYa18</name>
    <dbReference type="NCBI Taxonomy" id="2825090"/>
    <lineage>
        <taxon>Viruses</taxon>
        <taxon>Duplodnaviria</taxon>
        <taxon>Heunggongvirae</taxon>
        <taxon>Uroviricota</taxon>
        <taxon>Caudoviricetes</taxon>
    </lineage>
</organism>
<dbReference type="EMBL" id="BK015422">
    <property type="protein sequence ID" value="DAE05984.1"/>
    <property type="molecule type" value="Genomic_DNA"/>
</dbReference>
<accession>A0A8S5PH26</accession>